<keyword evidence="5 7" id="KW-0687">Ribonucleoprotein</keyword>
<protein>
    <recommendedName>
        <fullName evidence="6 7">Large ribosomal subunit protein uL22</fullName>
    </recommendedName>
</protein>
<comment type="function">
    <text evidence="7">The globular domain of the protein is located near the polypeptide exit tunnel on the outside of the subunit, while an extended beta-hairpin is found that lines the wall of the exit tunnel in the center of the 70S ribosome.</text>
</comment>
<keyword evidence="2 7" id="KW-0699">rRNA-binding</keyword>
<keyword evidence="4 7" id="KW-0689">Ribosomal protein</keyword>
<dbReference type="Pfam" id="PF00237">
    <property type="entry name" value="Ribosomal_L22"/>
    <property type="match status" value="1"/>
</dbReference>
<evidence type="ECO:0000256" key="7">
    <source>
        <dbReference type="HAMAP-Rule" id="MF_01331"/>
    </source>
</evidence>
<dbReference type="Gene3D" id="3.90.470.10">
    <property type="entry name" value="Ribosomal protein L22/L17"/>
    <property type="match status" value="1"/>
</dbReference>
<proteinExistence type="inferred from homology"/>
<accession>A0A1V5SEP6</accession>
<evidence type="ECO:0000256" key="6">
    <source>
        <dbReference type="ARBA" id="ARBA00035207"/>
    </source>
</evidence>
<dbReference type="PANTHER" id="PTHR13501:SF8">
    <property type="entry name" value="LARGE RIBOSOMAL SUBUNIT PROTEIN UL22M"/>
    <property type="match status" value="1"/>
</dbReference>
<dbReference type="CDD" id="cd00336">
    <property type="entry name" value="Ribosomal_L22"/>
    <property type="match status" value="1"/>
</dbReference>
<comment type="function">
    <text evidence="7 10">This protein binds specifically to 23S rRNA; its binding is stimulated by other ribosomal proteins, e.g., L4, L17, and L20. It is important during the early stages of 50S assembly. It makes multiple contacts with different domains of the 23S rRNA in the assembled 50S subunit and ribosome.</text>
</comment>
<evidence type="ECO:0000256" key="2">
    <source>
        <dbReference type="ARBA" id="ARBA00022730"/>
    </source>
</evidence>
<dbReference type="EMBL" id="MWBO01000021">
    <property type="protein sequence ID" value="OQA52784.1"/>
    <property type="molecule type" value="Genomic_DNA"/>
</dbReference>
<dbReference type="InterPro" id="IPR036394">
    <property type="entry name" value="Ribosomal_uL22_sf"/>
</dbReference>
<dbReference type="InterPro" id="IPR005727">
    <property type="entry name" value="Ribosomal_uL22_bac/chlpt-type"/>
</dbReference>
<gene>
    <name evidence="7 12" type="primary">rplV</name>
    <name evidence="12" type="ORF">BWY43_00346</name>
</gene>
<comment type="similarity">
    <text evidence="1 7 8">Belongs to the universal ribosomal protein uL22 family.</text>
</comment>
<dbReference type="PANTHER" id="PTHR13501">
    <property type="entry name" value="CHLOROPLAST 50S RIBOSOMAL PROTEIN L22-RELATED"/>
    <property type="match status" value="1"/>
</dbReference>
<dbReference type="AlphaFoldDB" id="A0A1V5SEP6"/>
<dbReference type="HAMAP" id="MF_01331_B">
    <property type="entry name" value="Ribosomal_uL22_B"/>
    <property type="match status" value="1"/>
</dbReference>
<dbReference type="InterPro" id="IPR001063">
    <property type="entry name" value="Ribosomal_uL22"/>
</dbReference>
<evidence type="ECO:0000256" key="1">
    <source>
        <dbReference type="ARBA" id="ARBA00009451"/>
    </source>
</evidence>
<dbReference type="SUPFAM" id="SSF54843">
    <property type="entry name" value="Ribosomal protein L22"/>
    <property type="match status" value="1"/>
</dbReference>
<name>A0A1V5SEP6_9BACT</name>
<dbReference type="GO" id="GO:0003735">
    <property type="term" value="F:structural constituent of ribosome"/>
    <property type="evidence" value="ECO:0007669"/>
    <property type="project" value="InterPro"/>
</dbReference>
<organism evidence="12">
    <name type="scientific">candidate division WS2 bacterium ADurb.Bin280</name>
    <dbReference type="NCBI Taxonomy" id="1852829"/>
    <lineage>
        <taxon>Bacteria</taxon>
        <taxon>candidate division WS2</taxon>
    </lineage>
</organism>
<feature type="compositionally biased region" description="Basic and acidic residues" evidence="11">
    <location>
        <begin position="111"/>
        <end position="143"/>
    </location>
</feature>
<reference evidence="12" key="1">
    <citation type="submission" date="2017-02" db="EMBL/GenBank/DDBJ databases">
        <title>Delving into the versatile metabolic prowess of the omnipresent phylum Bacteroidetes.</title>
        <authorList>
            <person name="Nobu M.K."/>
            <person name="Mei R."/>
            <person name="Narihiro T."/>
            <person name="Kuroda K."/>
            <person name="Liu W.-T."/>
        </authorList>
    </citation>
    <scope>NUCLEOTIDE SEQUENCE</scope>
    <source>
        <strain evidence="12">ADurb.Bin280</strain>
    </source>
</reference>
<evidence type="ECO:0000256" key="4">
    <source>
        <dbReference type="ARBA" id="ARBA00022980"/>
    </source>
</evidence>
<dbReference type="GO" id="GO:0022625">
    <property type="term" value="C:cytosolic large ribosomal subunit"/>
    <property type="evidence" value="ECO:0007669"/>
    <property type="project" value="TreeGrafter"/>
</dbReference>
<evidence type="ECO:0000256" key="9">
    <source>
        <dbReference type="RuleBase" id="RU004006"/>
    </source>
</evidence>
<dbReference type="Proteomes" id="UP000485367">
    <property type="component" value="Unassembled WGS sequence"/>
</dbReference>
<evidence type="ECO:0000256" key="5">
    <source>
        <dbReference type="ARBA" id="ARBA00023274"/>
    </source>
</evidence>
<dbReference type="NCBIfam" id="TIGR01044">
    <property type="entry name" value="rplV_bact"/>
    <property type="match status" value="1"/>
</dbReference>
<evidence type="ECO:0000313" key="12">
    <source>
        <dbReference type="EMBL" id="OQA52784.1"/>
    </source>
</evidence>
<dbReference type="InterPro" id="IPR018260">
    <property type="entry name" value="Ribosomal_uL22_CS"/>
</dbReference>
<evidence type="ECO:0000256" key="8">
    <source>
        <dbReference type="RuleBase" id="RU004005"/>
    </source>
</evidence>
<evidence type="ECO:0000256" key="11">
    <source>
        <dbReference type="SAM" id="MobiDB-lite"/>
    </source>
</evidence>
<dbReference type="GO" id="GO:0006412">
    <property type="term" value="P:translation"/>
    <property type="evidence" value="ECO:0007669"/>
    <property type="project" value="UniProtKB-UniRule"/>
</dbReference>
<feature type="compositionally biased region" description="Basic residues" evidence="11">
    <location>
        <begin position="146"/>
        <end position="159"/>
    </location>
</feature>
<feature type="region of interest" description="Disordered" evidence="11">
    <location>
        <begin position="108"/>
        <end position="159"/>
    </location>
</feature>
<keyword evidence="3 7" id="KW-0694">RNA-binding</keyword>
<sequence length="159" mass="18022">MKIITVSLRNQKVSPKKARLVMTLIRGLKANDALRQLEFYEKKTSAMAKSLLKSALSAAKQKDFDQEDLVISESICQDGPRMRRFYIRARGRSTVFHKRSSHLKISLSTVEKSEPLKTEDKEVTKKEVGDDKTKSPKAEEKTSKPSTKRNISKKNGPKS</sequence>
<dbReference type="GO" id="GO:0019843">
    <property type="term" value="F:rRNA binding"/>
    <property type="evidence" value="ECO:0007669"/>
    <property type="project" value="UniProtKB-UniRule"/>
</dbReference>
<evidence type="ECO:0000256" key="10">
    <source>
        <dbReference type="RuleBase" id="RU004008"/>
    </source>
</evidence>
<dbReference type="PROSITE" id="PS00464">
    <property type="entry name" value="RIBOSOMAL_L22"/>
    <property type="match status" value="1"/>
</dbReference>
<evidence type="ECO:0000256" key="3">
    <source>
        <dbReference type="ARBA" id="ARBA00022884"/>
    </source>
</evidence>
<dbReference type="InterPro" id="IPR047867">
    <property type="entry name" value="Ribosomal_uL22_bac/org-type"/>
</dbReference>
<comment type="caution">
    <text evidence="12">The sequence shown here is derived from an EMBL/GenBank/DDBJ whole genome shotgun (WGS) entry which is preliminary data.</text>
</comment>
<comment type="subunit">
    <text evidence="7 9">Part of the 50S ribosomal subunit.</text>
</comment>